<protein>
    <submittedName>
        <fullName evidence="16">Type II secretion system protein GspD</fullName>
    </submittedName>
</protein>
<dbReference type="PANTHER" id="PTHR30332">
    <property type="entry name" value="PROBABLE GENERAL SECRETION PATHWAY PROTEIN D"/>
    <property type="match status" value="1"/>
</dbReference>
<feature type="domain" description="Type II/III secretion system secretin-like" evidence="13">
    <location>
        <begin position="439"/>
        <end position="608"/>
    </location>
</feature>
<evidence type="ECO:0000256" key="3">
    <source>
        <dbReference type="ARBA" id="ARBA00022448"/>
    </source>
</evidence>
<dbReference type="InterPro" id="IPR004846">
    <property type="entry name" value="T2SS/T3SS_dom"/>
</dbReference>
<proteinExistence type="inferred from homology"/>
<evidence type="ECO:0000256" key="4">
    <source>
        <dbReference type="ARBA" id="ARBA00022452"/>
    </source>
</evidence>
<dbReference type="Proteomes" id="UP000244248">
    <property type="component" value="Unassembled WGS sequence"/>
</dbReference>
<dbReference type="InterPro" id="IPR005644">
    <property type="entry name" value="NolW-like"/>
</dbReference>
<sequence>MASMLRVKSFFAAIMLLAVAYPAAAAVTLNLKDADINSLIATVSEVTGKNFIVDPRVKGKVTVVSSRPMSPAGVYATFLAVLQVQGFAAVPAGQAIKIVPETNARTDGGVPNASGSGLPIDGVVTHVYQVENISAAQLVPILRPLIPQWGHLAAYPSSNMLIISDRAANVVRIEQLIKQMDQTGDREIEVVRLVNASAPEVVRTLTSLTQQDKQADPGSRAPAVIADERTNSVLLGGEKSDRQKMLSIITKLDATPTEGGSTQVVYLRYASADSLAPILQGYAQQASKSSTSSSSSSASSAATSAPVSSSSGGGGTEGVKVLAEKDSNALVITAAPKMMRQIRDVISQLDIERAQILVEAVIAEVSANKASQLGVDWAVFNQNRIAAASILNPDTLTALSTAVTSGSDSAYLGLIGQGINIGGGVLSSGGTSLALLIKALKNDGDTNVLSTPTLVTMDNQEAKFSAGQEVPFLSGSFSNTGSNSSNGSVNPFQTIERKDVGLTLGVTPQINADNRVKLKLNLEVSGIASGTAGSSNLITNKRTLTNTVGVENGQILVIGGLIQDQITDSKSGVPLLSSIPFIGSLFQYRSVSKTKQNLMLFIRPSILRKRTDGDYYTRRKYDAVREAQINANVGGAVPLIGGQRPVMESFDNYLKSMPPVVDAPAPAPTPAAAAPQVQAAPAPEVTAPAAPDAAQP</sequence>
<comment type="subcellular location">
    <subcellularLocation>
        <location evidence="1 10">Cell outer membrane</location>
    </subcellularLocation>
</comment>
<comment type="similarity">
    <text evidence="2">Belongs to the bacterial secretin family. GSP D subfamily.</text>
</comment>
<keyword evidence="5" id="KW-0812">Transmembrane</keyword>
<dbReference type="OrthoDB" id="9775455at2"/>
<evidence type="ECO:0000256" key="12">
    <source>
        <dbReference type="SAM" id="SignalP"/>
    </source>
</evidence>
<dbReference type="InterPro" id="IPR049371">
    <property type="entry name" value="GspD-like_N0"/>
</dbReference>
<dbReference type="Pfam" id="PF00263">
    <property type="entry name" value="Secretin"/>
    <property type="match status" value="1"/>
</dbReference>
<keyword evidence="3 10" id="KW-0813">Transport</keyword>
<dbReference type="Pfam" id="PF03958">
    <property type="entry name" value="Secretin_N"/>
    <property type="match status" value="3"/>
</dbReference>
<feature type="domain" description="NolW-like" evidence="14">
    <location>
        <begin position="189"/>
        <end position="254"/>
    </location>
</feature>
<dbReference type="PRINTS" id="PR00811">
    <property type="entry name" value="BCTERIALGSPD"/>
</dbReference>
<evidence type="ECO:0000256" key="9">
    <source>
        <dbReference type="ARBA" id="ARBA00023237"/>
    </source>
</evidence>
<evidence type="ECO:0000259" key="14">
    <source>
        <dbReference type="Pfam" id="PF03958"/>
    </source>
</evidence>
<feature type="domain" description="GspD-like N0" evidence="15">
    <location>
        <begin position="29"/>
        <end position="98"/>
    </location>
</feature>
<dbReference type="InterPro" id="IPR001775">
    <property type="entry name" value="GspD/PilQ"/>
</dbReference>
<dbReference type="EMBL" id="QANS01000004">
    <property type="protein sequence ID" value="PTU30807.1"/>
    <property type="molecule type" value="Genomic_DNA"/>
</dbReference>
<feature type="compositionally biased region" description="Low complexity" evidence="11">
    <location>
        <begin position="289"/>
        <end position="310"/>
    </location>
</feature>
<evidence type="ECO:0000256" key="11">
    <source>
        <dbReference type="SAM" id="MobiDB-lite"/>
    </source>
</evidence>
<keyword evidence="17" id="KW-1185">Reference proteome</keyword>
<evidence type="ECO:0000256" key="2">
    <source>
        <dbReference type="ARBA" id="ARBA00006980"/>
    </source>
</evidence>
<dbReference type="Gene3D" id="3.30.1370.120">
    <property type="match status" value="3"/>
</dbReference>
<keyword evidence="8" id="KW-0472">Membrane</keyword>
<feature type="chain" id="PRO_5015747979" evidence="12">
    <location>
        <begin position="26"/>
        <end position="696"/>
    </location>
</feature>
<evidence type="ECO:0000259" key="15">
    <source>
        <dbReference type="Pfam" id="PF21305"/>
    </source>
</evidence>
<feature type="region of interest" description="Disordered" evidence="11">
    <location>
        <begin position="289"/>
        <end position="319"/>
    </location>
</feature>
<reference evidence="16 17" key="1">
    <citation type="submission" date="2018-04" db="EMBL/GenBank/DDBJ databases">
        <title>Novel species isolated from glacier.</title>
        <authorList>
            <person name="Liu Q."/>
            <person name="Xin Y.-H."/>
        </authorList>
    </citation>
    <scope>NUCLEOTIDE SEQUENCE [LARGE SCALE GENOMIC DNA]</scope>
    <source>
        <strain evidence="16 17">GT1R17</strain>
    </source>
</reference>
<dbReference type="GO" id="GO:0015628">
    <property type="term" value="P:protein secretion by the type II secretion system"/>
    <property type="evidence" value="ECO:0007669"/>
    <property type="project" value="InterPro"/>
</dbReference>
<keyword evidence="7" id="KW-0653">Protein transport</keyword>
<evidence type="ECO:0000313" key="16">
    <source>
        <dbReference type="EMBL" id="PTU30807.1"/>
    </source>
</evidence>
<evidence type="ECO:0000256" key="6">
    <source>
        <dbReference type="ARBA" id="ARBA00022729"/>
    </source>
</evidence>
<evidence type="ECO:0000256" key="10">
    <source>
        <dbReference type="RuleBase" id="RU004004"/>
    </source>
</evidence>
<evidence type="ECO:0000256" key="5">
    <source>
        <dbReference type="ARBA" id="ARBA00022692"/>
    </source>
</evidence>
<dbReference type="InterPro" id="IPR050810">
    <property type="entry name" value="Bact_Secretion_Sys_Channel"/>
</dbReference>
<keyword evidence="9" id="KW-0998">Cell outer membrane</keyword>
<feature type="region of interest" description="Disordered" evidence="11">
    <location>
        <begin position="661"/>
        <end position="696"/>
    </location>
</feature>
<keyword evidence="4" id="KW-1134">Transmembrane beta strand</keyword>
<feature type="domain" description="NolW-like" evidence="14">
    <location>
        <begin position="125"/>
        <end position="184"/>
    </location>
</feature>
<keyword evidence="6 12" id="KW-0732">Signal</keyword>
<dbReference type="Pfam" id="PF21305">
    <property type="entry name" value="type_II_gspD_N0"/>
    <property type="match status" value="1"/>
</dbReference>
<organism evidence="16 17">
    <name type="scientific">Stenotrophobium rhamnosiphilum</name>
    <dbReference type="NCBI Taxonomy" id="2029166"/>
    <lineage>
        <taxon>Bacteria</taxon>
        <taxon>Pseudomonadati</taxon>
        <taxon>Pseudomonadota</taxon>
        <taxon>Gammaproteobacteria</taxon>
        <taxon>Nevskiales</taxon>
        <taxon>Nevskiaceae</taxon>
        <taxon>Stenotrophobium</taxon>
    </lineage>
</organism>
<dbReference type="NCBIfam" id="TIGR02517">
    <property type="entry name" value="type_II_gspD"/>
    <property type="match status" value="1"/>
</dbReference>
<evidence type="ECO:0000256" key="8">
    <source>
        <dbReference type="ARBA" id="ARBA00023136"/>
    </source>
</evidence>
<comment type="caution">
    <text evidence="16">The sequence shown here is derived from an EMBL/GenBank/DDBJ whole genome shotgun (WGS) entry which is preliminary data.</text>
</comment>
<evidence type="ECO:0000256" key="7">
    <source>
        <dbReference type="ARBA" id="ARBA00022927"/>
    </source>
</evidence>
<evidence type="ECO:0000313" key="17">
    <source>
        <dbReference type="Proteomes" id="UP000244248"/>
    </source>
</evidence>
<dbReference type="InterPro" id="IPR013356">
    <property type="entry name" value="T2SS_GspD"/>
</dbReference>
<evidence type="ECO:0000259" key="13">
    <source>
        <dbReference type="Pfam" id="PF00263"/>
    </source>
</evidence>
<feature type="signal peptide" evidence="12">
    <location>
        <begin position="1"/>
        <end position="25"/>
    </location>
</feature>
<dbReference type="InterPro" id="IPR038591">
    <property type="entry name" value="NolW-like_sf"/>
</dbReference>
<dbReference type="GO" id="GO:0009279">
    <property type="term" value="C:cell outer membrane"/>
    <property type="evidence" value="ECO:0007669"/>
    <property type="project" value="UniProtKB-SubCell"/>
</dbReference>
<accession>A0A2T5ME23</accession>
<dbReference type="GO" id="GO:0015627">
    <property type="term" value="C:type II protein secretion system complex"/>
    <property type="evidence" value="ECO:0007669"/>
    <property type="project" value="InterPro"/>
</dbReference>
<gene>
    <name evidence="16" type="primary">gspD</name>
    <name evidence="16" type="ORF">CJD38_10860</name>
</gene>
<feature type="domain" description="NolW-like" evidence="14">
    <location>
        <begin position="262"/>
        <end position="355"/>
    </location>
</feature>
<dbReference type="PANTHER" id="PTHR30332:SF24">
    <property type="entry name" value="SECRETIN GSPD-RELATED"/>
    <property type="match status" value="1"/>
</dbReference>
<feature type="region of interest" description="Disordered" evidence="11">
    <location>
        <begin position="207"/>
        <end position="227"/>
    </location>
</feature>
<evidence type="ECO:0000256" key="1">
    <source>
        <dbReference type="ARBA" id="ARBA00004442"/>
    </source>
</evidence>
<name>A0A2T5ME23_9GAMM</name>
<dbReference type="AlphaFoldDB" id="A0A2T5ME23"/>
<dbReference type="RefSeq" id="WP_107940392.1">
    <property type="nucleotide sequence ID" value="NZ_QANS01000004.1"/>
</dbReference>